<evidence type="ECO:0000313" key="3">
    <source>
        <dbReference type="Proteomes" id="UP000177167"/>
    </source>
</evidence>
<feature type="transmembrane region" description="Helical" evidence="1">
    <location>
        <begin position="86"/>
        <end position="108"/>
    </location>
</feature>
<sequence length="145" mass="16966">MITKLPKSLFITFIVIFFLVSILVLHNYLNNYECGSYLRGSSGNFLESIFLLSWACSIKLPGFLYAIGGLLSLTFGFLQYNDDLAIFIYFISLLIYGAILYWIISFFYRFSKRQISRLEIFLFTPILFIIALIMMFLFLINFTNF</sequence>
<accession>A0A1F8F7H0</accession>
<dbReference type="EMBL" id="MGJP01000044">
    <property type="protein sequence ID" value="OGN09111.1"/>
    <property type="molecule type" value="Genomic_DNA"/>
</dbReference>
<keyword evidence="1" id="KW-0472">Membrane</keyword>
<protein>
    <submittedName>
        <fullName evidence="2">Uncharacterized protein</fullName>
    </submittedName>
</protein>
<gene>
    <name evidence="2" type="ORF">A3J46_05150</name>
</gene>
<dbReference type="Proteomes" id="UP000177167">
    <property type="component" value="Unassembled WGS sequence"/>
</dbReference>
<evidence type="ECO:0000256" key="1">
    <source>
        <dbReference type="SAM" id="Phobius"/>
    </source>
</evidence>
<proteinExistence type="predicted"/>
<name>A0A1F8F7H0_9BACT</name>
<comment type="caution">
    <text evidence="2">The sequence shown here is derived from an EMBL/GenBank/DDBJ whole genome shotgun (WGS) entry which is preliminary data.</text>
</comment>
<keyword evidence="1" id="KW-1133">Transmembrane helix</keyword>
<dbReference type="AlphaFoldDB" id="A0A1F8F7H0"/>
<feature type="transmembrane region" description="Helical" evidence="1">
    <location>
        <begin position="9"/>
        <end position="29"/>
    </location>
</feature>
<feature type="transmembrane region" description="Helical" evidence="1">
    <location>
        <begin position="120"/>
        <end position="140"/>
    </location>
</feature>
<evidence type="ECO:0000313" key="2">
    <source>
        <dbReference type="EMBL" id="OGN09111.1"/>
    </source>
</evidence>
<organism evidence="2 3">
    <name type="scientific">Candidatus Yanofskybacteria bacterium RIFCSPHIGHO2_02_FULL_41_11</name>
    <dbReference type="NCBI Taxonomy" id="1802675"/>
    <lineage>
        <taxon>Bacteria</taxon>
        <taxon>Candidatus Yanofskyibacteriota</taxon>
    </lineage>
</organism>
<reference evidence="2 3" key="1">
    <citation type="journal article" date="2016" name="Nat. Commun.">
        <title>Thousands of microbial genomes shed light on interconnected biogeochemical processes in an aquifer system.</title>
        <authorList>
            <person name="Anantharaman K."/>
            <person name="Brown C.T."/>
            <person name="Hug L.A."/>
            <person name="Sharon I."/>
            <person name="Castelle C.J."/>
            <person name="Probst A.J."/>
            <person name="Thomas B.C."/>
            <person name="Singh A."/>
            <person name="Wilkins M.J."/>
            <person name="Karaoz U."/>
            <person name="Brodie E.L."/>
            <person name="Williams K.H."/>
            <person name="Hubbard S.S."/>
            <person name="Banfield J.F."/>
        </authorList>
    </citation>
    <scope>NUCLEOTIDE SEQUENCE [LARGE SCALE GENOMIC DNA]</scope>
</reference>
<keyword evidence="1" id="KW-0812">Transmembrane</keyword>